<organism evidence="1 2">
    <name type="scientific">Trichothecium roseum</name>
    <dbReference type="NCBI Taxonomy" id="47278"/>
    <lineage>
        <taxon>Eukaryota</taxon>
        <taxon>Fungi</taxon>
        <taxon>Dikarya</taxon>
        <taxon>Ascomycota</taxon>
        <taxon>Pezizomycotina</taxon>
        <taxon>Sordariomycetes</taxon>
        <taxon>Hypocreomycetidae</taxon>
        <taxon>Hypocreales</taxon>
        <taxon>Hypocreales incertae sedis</taxon>
        <taxon>Trichothecium</taxon>
    </lineage>
</organism>
<dbReference type="EMBL" id="CM047944">
    <property type="protein sequence ID" value="KAI9899634.1"/>
    <property type="molecule type" value="Genomic_DNA"/>
</dbReference>
<comment type="caution">
    <text evidence="1">The sequence shown here is derived from an EMBL/GenBank/DDBJ whole genome shotgun (WGS) entry which is preliminary data.</text>
</comment>
<proteinExistence type="predicted"/>
<protein>
    <submittedName>
        <fullName evidence="1">Uncharacterized protein</fullName>
    </submittedName>
</protein>
<gene>
    <name evidence="1" type="ORF">N3K66_006095</name>
</gene>
<name>A0ACC0UZP8_9HYPO</name>
<evidence type="ECO:0000313" key="1">
    <source>
        <dbReference type="EMBL" id="KAI9899634.1"/>
    </source>
</evidence>
<dbReference type="Proteomes" id="UP001163324">
    <property type="component" value="Chromosome 5"/>
</dbReference>
<evidence type="ECO:0000313" key="2">
    <source>
        <dbReference type="Proteomes" id="UP001163324"/>
    </source>
</evidence>
<sequence length="96" mass="9924">MQSPVIHQDRVGSVSSGSSSYHTSSSTGSQHNTSGSTGSYRAREYQSRGYSTHITNSGSNTIVHHGQSTGQYGGASGYSQGASPYSSGRASSGHKH</sequence>
<reference evidence="1" key="1">
    <citation type="submission" date="2022-10" db="EMBL/GenBank/DDBJ databases">
        <title>Complete Genome of Trichothecium roseum strain YXFP-22015, a Plant Pathogen Isolated from Citrus.</title>
        <authorList>
            <person name="Wang Y."/>
            <person name="Zhu L."/>
        </authorList>
    </citation>
    <scope>NUCLEOTIDE SEQUENCE</scope>
    <source>
        <strain evidence="1">YXFP-22015</strain>
    </source>
</reference>
<keyword evidence="2" id="KW-1185">Reference proteome</keyword>
<accession>A0ACC0UZP8</accession>